<comment type="caution">
    <text evidence="2">The sequence shown here is derived from an EMBL/GenBank/DDBJ whole genome shotgun (WGS) entry which is preliminary data.</text>
</comment>
<dbReference type="GO" id="GO:0043683">
    <property type="term" value="P:type IV pilus assembly"/>
    <property type="evidence" value="ECO:0007669"/>
    <property type="project" value="InterPro"/>
</dbReference>
<dbReference type="SUPFAM" id="SSF54523">
    <property type="entry name" value="Pili subunits"/>
    <property type="match status" value="1"/>
</dbReference>
<name>A0A6B2KTB0_9NEIS</name>
<gene>
    <name evidence="2" type="ORF">GZH52_10565</name>
</gene>
<keyword evidence="1" id="KW-0812">Transmembrane</keyword>
<feature type="transmembrane region" description="Helical" evidence="1">
    <location>
        <begin position="6"/>
        <end position="29"/>
    </location>
</feature>
<protein>
    <submittedName>
        <fullName evidence="2">Prepilin-type N-terminal cleavage/methylation domain-containing protein</fullName>
    </submittedName>
</protein>
<dbReference type="Pfam" id="PF16732">
    <property type="entry name" value="ComP_DUS"/>
    <property type="match status" value="1"/>
</dbReference>
<dbReference type="NCBIfam" id="TIGR02532">
    <property type="entry name" value="IV_pilin_GFxxxE"/>
    <property type="match status" value="1"/>
</dbReference>
<evidence type="ECO:0000313" key="2">
    <source>
        <dbReference type="EMBL" id="NDV13229.1"/>
    </source>
</evidence>
<keyword evidence="1" id="KW-0472">Membrane</keyword>
<sequence length="137" mass="14616">MRTRGFTLIELAVTVAIIGILAAVALPAYQGYVQKARRADALVAINRVQQAQVRERGFSHHYAASLAELSPPVPARSEDGHYLLSTGVPAGQSAGSAFWVEARADTAGAQASDTACRVIRLEQIGTRSVRTPGACWR</sequence>
<dbReference type="Gene3D" id="3.30.700.10">
    <property type="entry name" value="Glycoprotein, Type 4 Pilin"/>
    <property type="match status" value="1"/>
</dbReference>
<dbReference type="PANTHER" id="PTHR30093">
    <property type="entry name" value="GENERAL SECRETION PATHWAY PROTEIN G"/>
    <property type="match status" value="1"/>
</dbReference>
<keyword evidence="1" id="KW-1133">Transmembrane helix</keyword>
<dbReference type="PROSITE" id="PS00409">
    <property type="entry name" value="PROKAR_NTER_METHYL"/>
    <property type="match status" value="1"/>
</dbReference>
<reference evidence="2 3" key="1">
    <citation type="submission" date="2020-02" db="EMBL/GenBank/DDBJ databases">
        <authorList>
            <person name="Yang Z."/>
        </authorList>
    </citation>
    <scope>NUCLEOTIDE SEQUENCE [LARGE SCALE GENOMIC DNA]</scope>
    <source>
        <strain evidence="2 3">HX-7-9</strain>
    </source>
</reference>
<dbReference type="Proteomes" id="UP000482578">
    <property type="component" value="Unassembled WGS sequence"/>
</dbReference>
<evidence type="ECO:0000256" key="1">
    <source>
        <dbReference type="SAM" id="Phobius"/>
    </source>
</evidence>
<proteinExistence type="predicted"/>
<keyword evidence="3" id="KW-1185">Reference proteome</keyword>
<dbReference type="InterPro" id="IPR045584">
    <property type="entry name" value="Pilin-like"/>
</dbReference>
<dbReference type="InterPro" id="IPR012902">
    <property type="entry name" value="N_methyl_site"/>
</dbReference>
<dbReference type="AlphaFoldDB" id="A0A6B2KTB0"/>
<dbReference type="EMBL" id="JAAGAA010000009">
    <property type="protein sequence ID" value="NDV13229.1"/>
    <property type="molecule type" value="Genomic_DNA"/>
</dbReference>
<dbReference type="PANTHER" id="PTHR30093:SF47">
    <property type="entry name" value="TYPE IV PILUS NON-CORE MINOR PILIN PILE"/>
    <property type="match status" value="1"/>
</dbReference>
<dbReference type="Pfam" id="PF07963">
    <property type="entry name" value="N_methyl"/>
    <property type="match status" value="1"/>
</dbReference>
<evidence type="ECO:0000313" key="3">
    <source>
        <dbReference type="Proteomes" id="UP000482578"/>
    </source>
</evidence>
<dbReference type="RefSeq" id="WP_163316577.1">
    <property type="nucleotide sequence ID" value="NZ_JAAGAA010000009.1"/>
</dbReference>
<organism evidence="2 3">
    <name type="scientific">Crenobacter caeni</name>
    <dbReference type="NCBI Taxonomy" id="2705474"/>
    <lineage>
        <taxon>Bacteria</taxon>
        <taxon>Pseudomonadati</taxon>
        <taxon>Pseudomonadota</taxon>
        <taxon>Betaproteobacteria</taxon>
        <taxon>Neisseriales</taxon>
        <taxon>Neisseriaceae</taxon>
        <taxon>Crenobacter</taxon>
    </lineage>
</organism>
<dbReference type="InterPro" id="IPR031982">
    <property type="entry name" value="PilE-like"/>
</dbReference>
<accession>A0A6B2KTB0</accession>